<feature type="region of interest" description="Disordered" evidence="1">
    <location>
        <begin position="1"/>
        <end position="22"/>
    </location>
</feature>
<dbReference type="EMBL" id="MCFF01000003">
    <property type="protein sequence ID" value="ORZ27690.1"/>
    <property type="molecule type" value="Genomic_DNA"/>
</dbReference>
<feature type="region of interest" description="Disordered" evidence="1">
    <location>
        <begin position="152"/>
        <end position="178"/>
    </location>
</feature>
<name>A0A1Y2GZF4_9FUNG</name>
<dbReference type="Proteomes" id="UP000193648">
    <property type="component" value="Unassembled WGS sequence"/>
</dbReference>
<feature type="compositionally biased region" description="Basic and acidic residues" evidence="1">
    <location>
        <begin position="1"/>
        <end position="11"/>
    </location>
</feature>
<keyword evidence="3" id="KW-1185">Reference proteome</keyword>
<feature type="compositionally biased region" description="Basic residues" evidence="1">
    <location>
        <begin position="159"/>
        <end position="178"/>
    </location>
</feature>
<feature type="compositionally biased region" description="Polar residues" evidence="1">
    <location>
        <begin position="94"/>
        <end position="109"/>
    </location>
</feature>
<evidence type="ECO:0000313" key="2">
    <source>
        <dbReference type="EMBL" id="ORZ27690.1"/>
    </source>
</evidence>
<reference evidence="2 3" key="1">
    <citation type="submission" date="2016-07" db="EMBL/GenBank/DDBJ databases">
        <title>Pervasive Adenine N6-methylation of Active Genes in Fungi.</title>
        <authorList>
            <consortium name="DOE Joint Genome Institute"/>
            <person name="Mondo S.J."/>
            <person name="Dannebaum R.O."/>
            <person name="Kuo R.C."/>
            <person name="Labutti K."/>
            <person name="Haridas S."/>
            <person name="Kuo A."/>
            <person name="Salamov A."/>
            <person name="Ahrendt S.R."/>
            <person name="Lipzen A."/>
            <person name="Sullivan W."/>
            <person name="Andreopoulos W.B."/>
            <person name="Clum A."/>
            <person name="Lindquist E."/>
            <person name="Daum C."/>
            <person name="Ramamoorthy G.K."/>
            <person name="Gryganskyi A."/>
            <person name="Culley D."/>
            <person name="Magnuson J.K."/>
            <person name="James T.Y."/>
            <person name="O'Malley M.A."/>
            <person name="Stajich J.E."/>
            <person name="Spatafora J.W."/>
            <person name="Visel A."/>
            <person name="Grigoriev I.V."/>
        </authorList>
    </citation>
    <scope>NUCLEOTIDE SEQUENCE [LARGE SCALE GENOMIC DNA]</scope>
    <source>
        <strain evidence="2 3">NRRL 3116</strain>
    </source>
</reference>
<feature type="region of interest" description="Disordered" evidence="1">
    <location>
        <begin position="94"/>
        <end position="113"/>
    </location>
</feature>
<comment type="caution">
    <text evidence="2">The sequence shown here is derived from an EMBL/GenBank/DDBJ whole genome shotgun (WGS) entry which is preliminary data.</text>
</comment>
<dbReference type="RefSeq" id="XP_021885393.1">
    <property type="nucleotide sequence ID" value="XM_022022776.1"/>
</dbReference>
<dbReference type="GeneID" id="33564620"/>
<evidence type="ECO:0000313" key="3">
    <source>
        <dbReference type="Proteomes" id="UP000193648"/>
    </source>
</evidence>
<dbReference type="AlphaFoldDB" id="A0A1Y2GZF4"/>
<organism evidence="2 3">
    <name type="scientific">Lobosporangium transversale</name>
    <dbReference type="NCBI Taxonomy" id="64571"/>
    <lineage>
        <taxon>Eukaryota</taxon>
        <taxon>Fungi</taxon>
        <taxon>Fungi incertae sedis</taxon>
        <taxon>Mucoromycota</taxon>
        <taxon>Mortierellomycotina</taxon>
        <taxon>Mortierellomycetes</taxon>
        <taxon>Mortierellales</taxon>
        <taxon>Mortierellaceae</taxon>
        <taxon>Lobosporangium</taxon>
    </lineage>
</organism>
<protein>
    <submittedName>
        <fullName evidence="2">Uncharacterized protein</fullName>
    </submittedName>
</protein>
<sequence length="190" mass="20889">MARLALERTKEDQEDEKGGVMGLSDMASSLVEKEHVGDRDYVIPAQPRKRIGDHGETIHTVAHAQTQGNHAEVLSLMSIGKSTDSIRGNSIQVKGTEGQQRQPSPSMSSHSDRAQVPLLPKICLPASLPPSASEQTKGYRDKYSVFSSCCGPGHGNEHKPKRHSINATRTRARKRTTKQHSCHDVNICKY</sequence>
<dbReference type="InParanoid" id="A0A1Y2GZF4"/>
<accession>A0A1Y2GZF4</accession>
<evidence type="ECO:0000256" key="1">
    <source>
        <dbReference type="SAM" id="MobiDB-lite"/>
    </source>
</evidence>
<proteinExistence type="predicted"/>
<gene>
    <name evidence="2" type="ORF">BCR41DRAFT_345707</name>
</gene>